<proteinExistence type="predicted"/>
<evidence type="ECO:0000256" key="4">
    <source>
        <dbReference type="ARBA" id="ARBA00023014"/>
    </source>
</evidence>
<evidence type="ECO:0000256" key="1">
    <source>
        <dbReference type="ARBA" id="ARBA00022485"/>
    </source>
</evidence>
<feature type="domain" description="4Fe-4S ferredoxin-type" evidence="6">
    <location>
        <begin position="127"/>
        <end position="156"/>
    </location>
</feature>
<keyword evidence="2" id="KW-0479">Metal-binding</keyword>
<dbReference type="Pfam" id="PF13247">
    <property type="entry name" value="Fer4_11"/>
    <property type="match status" value="1"/>
</dbReference>
<evidence type="ECO:0000256" key="3">
    <source>
        <dbReference type="ARBA" id="ARBA00023004"/>
    </source>
</evidence>
<dbReference type="GO" id="GO:0046872">
    <property type="term" value="F:metal ion binding"/>
    <property type="evidence" value="ECO:0007669"/>
    <property type="project" value="UniProtKB-KW"/>
</dbReference>
<feature type="signal peptide" evidence="5">
    <location>
        <begin position="1"/>
        <end position="31"/>
    </location>
</feature>
<accession>Q4JN38</accession>
<dbReference type="EMBL" id="DQ068067">
    <property type="protein sequence ID" value="AAY89959.1"/>
    <property type="molecule type" value="Genomic_DNA"/>
</dbReference>
<feature type="chain" id="PRO_5004239168" evidence="5">
    <location>
        <begin position="32"/>
        <end position="242"/>
    </location>
</feature>
<dbReference type="PROSITE" id="PS51318">
    <property type="entry name" value="TAT"/>
    <property type="match status" value="1"/>
</dbReference>
<dbReference type="PANTHER" id="PTHR43177">
    <property type="entry name" value="PROTEIN NRFC"/>
    <property type="match status" value="1"/>
</dbReference>
<dbReference type="InterPro" id="IPR050954">
    <property type="entry name" value="ET_IronSulfur_Cluster-Binding"/>
</dbReference>
<dbReference type="InterPro" id="IPR006311">
    <property type="entry name" value="TAT_signal"/>
</dbReference>
<evidence type="ECO:0000259" key="6">
    <source>
        <dbReference type="PROSITE" id="PS51379"/>
    </source>
</evidence>
<dbReference type="PROSITE" id="PS51379">
    <property type="entry name" value="4FE4S_FER_2"/>
    <property type="match status" value="2"/>
</dbReference>
<organism evidence="7">
    <name type="scientific">uncultured bacterium BAC13K9BAC</name>
    <dbReference type="NCBI Taxonomy" id="332979"/>
    <lineage>
        <taxon>Bacteria</taxon>
        <taxon>environmental samples</taxon>
    </lineage>
</organism>
<feature type="domain" description="4Fe-4S ferredoxin-type" evidence="6">
    <location>
        <begin position="45"/>
        <end position="76"/>
    </location>
</feature>
<dbReference type="InterPro" id="IPR017896">
    <property type="entry name" value="4Fe4S_Fe-S-bd"/>
</dbReference>
<dbReference type="NCBIfam" id="NF045797">
    <property type="entry name" value="DsrO"/>
    <property type="match status" value="1"/>
</dbReference>
<evidence type="ECO:0000256" key="5">
    <source>
        <dbReference type="SAM" id="SignalP"/>
    </source>
</evidence>
<dbReference type="InterPro" id="IPR017900">
    <property type="entry name" value="4Fe4S_Fe_S_CS"/>
</dbReference>
<keyword evidence="4" id="KW-0411">Iron-sulfur</keyword>
<keyword evidence="1" id="KW-0004">4Fe-4S</keyword>
<protein>
    <submittedName>
        <fullName evidence="7">Predicted DsrO</fullName>
    </submittedName>
</protein>
<gene>
    <name evidence="7" type="primary">dsrO</name>
</gene>
<evidence type="ECO:0000256" key="2">
    <source>
        <dbReference type="ARBA" id="ARBA00022723"/>
    </source>
</evidence>
<keyword evidence="3" id="KW-0408">Iron</keyword>
<reference evidence="7" key="1">
    <citation type="journal article" date="2005" name="PLoS Biol.">
        <title>New insights into metabolic properties of marine bacteria encoding proteorhodopsins.</title>
        <authorList>
            <person name="Sabehi G."/>
            <person name="Loy A."/>
            <person name="Jung K.H."/>
            <person name="Partha R."/>
            <person name="Spudich J.L."/>
            <person name="Isaacson T."/>
            <person name="Hirschberg J."/>
            <person name="Wagner M."/>
            <person name="Beja O."/>
        </authorList>
    </citation>
    <scope>NUCLEOTIDE SEQUENCE</scope>
</reference>
<dbReference type="GO" id="GO:0051539">
    <property type="term" value="F:4 iron, 4 sulfur cluster binding"/>
    <property type="evidence" value="ECO:0007669"/>
    <property type="project" value="UniProtKB-KW"/>
</dbReference>
<dbReference type="PANTHER" id="PTHR43177:SF3">
    <property type="entry name" value="PROTEIN NRFC HOMOLOG"/>
    <property type="match status" value="1"/>
</dbReference>
<dbReference type="Gene3D" id="3.30.70.20">
    <property type="match status" value="2"/>
</dbReference>
<evidence type="ECO:0000313" key="7">
    <source>
        <dbReference type="EMBL" id="AAY89959.1"/>
    </source>
</evidence>
<dbReference type="AlphaFoldDB" id="Q4JN38"/>
<dbReference type="CDD" id="cd10551">
    <property type="entry name" value="PsrB"/>
    <property type="match status" value="1"/>
</dbReference>
<sequence length="242" mass="26636">MTNRRNFLVKSASALAITFIVPSLLSSKAYAKKPLAEKVTDKQSWGIHVDAGKCVEGCTACVEACNEENGLTGFGRPETDSQWIRKVTVKNNTTDKITTMPMMCQHCENPPCCDVCPTGASFKRVDGIVMVNQHTCIGCRYCMMACPFKARSFVHETLTQQNTNAPRGKGCVESCNLCVNRIDHGSETTACEDACNKAGHSAITFGDLKNPTSKVRVTIDSNNPRRLRNDLNLQQKVFYSNI</sequence>
<keyword evidence="5" id="KW-0732">Signal</keyword>
<dbReference type="InterPro" id="IPR054822">
    <property type="entry name" value="DsrO-like"/>
</dbReference>
<dbReference type="SUPFAM" id="SSF54862">
    <property type="entry name" value="4Fe-4S ferredoxins"/>
    <property type="match status" value="1"/>
</dbReference>
<name>Q4JN38_9BACT</name>
<dbReference type="PROSITE" id="PS00198">
    <property type="entry name" value="4FE4S_FER_1"/>
    <property type="match status" value="1"/>
</dbReference>